<dbReference type="EMBL" id="VSSQ01055101">
    <property type="protein sequence ID" value="MPN09007.1"/>
    <property type="molecule type" value="Genomic_DNA"/>
</dbReference>
<sequence>MHSNIYKSAKVDDVAHCAYQLHVWLQVLNAQNIGLKVRLWRSVTGVTSRLFQLLDNIPQRRLADFQHGRCGLYVQSVEPGDRVGQLIGLQVRSGQSHAFQQVLNRLVGFGMDASVVQDIVPVVNPQEARALFKGLCAQALDLFDLLAAPEFTVLFTVVNDVFGNGFVDACHVL</sequence>
<accession>A0A645F4A9</accession>
<proteinExistence type="predicted"/>
<gene>
    <name evidence="1" type="ORF">SDC9_156295</name>
</gene>
<evidence type="ECO:0000313" key="1">
    <source>
        <dbReference type="EMBL" id="MPN09007.1"/>
    </source>
</evidence>
<dbReference type="AlphaFoldDB" id="A0A645F4A9"/>
<organism evidence="1">
    <name type="scientific">bioreactor metagenome</name>
    <dbReference type="NCBI Taxonomy" id="1076179"/>
    <lineage>
        <taxon>unclassified sequences</taxon>
        <taxon>metagenomes</taxon>
        <taxon>ecological metagenomes</taxon>
    </lineage>
</organism>
<comment type="caution">
    <text evidence="1">The sequence shown here is derived from an EMBL/GenBank/DDBJ whole genome shotgun (WGS) entry which is preliminary data.</text>
</comment>
<reference evidence="1" key="1">
    <citation type="submission" date="2019-08" db="EMBL/GenBank/DDBJ databases">
        <authorList>
            <person name="Kucharzyk K."/>
            <person name="Murdoch R.W."/>
            <person name="Higgins S."/>
            <person name="Loffler F."/>
        </authorList>
    </citation>
    <scope>NUCLEOTIDE SEQUENCE</scope>
</reference>
<protein>
    <submittedName>
        <fullName evidence="1">Uncharacterized protein</fullName>
    </submittedName>
</protein>
<name>A0A645F4A9_9ZZZZ</name>